<name>X1BLF8_9ZZZZ</name>
<comment type="caution">
    <text evidence="1">The sequence shown here is derived from an EMBL/GenBank/DDBJ whole genome shotgun (WGS) entry which is preliminary data.</text>
</comment>
<protein>
    <submittedName>
        <fullName evidence="1">Uncharacterized protein</fullName>
    </submittedName>
</protein>
<accession>X1BLF8</accession>
<organism evidence="1">
    <name type="scientific">marine sediment metagenome</name>
    <dbReference type="NCBI Taxonomy" id="412755"/>
    <lineage>
        <taxon>unclassified sequences</taxon>
        <taxon>metagenomes</taxon>
        <taxon>ecological metagenomes</taxon>
    </lineage>
</organism>
<reference evidence="1" key="1">
    <citation type="journal article" date="2014" name="Front. Microbiol.">
        <title>High frequency of phylogenetically diverse reductive dehalogenase-homologous genes in deep subseafloor sedimentary metagenomes.</title>
        <authorList>
            <person name="Kawai M."/>
            <person name="Futagami T."/>
            <person name="Toyoda A."/>
            <person name="Takaki Y."/>
            <person name="Nishi S."/>
            <person name="Hori S."/>
            <person name="Arai W."/>
            <person name="Tsubouchi T."/>
            <person name="Morono Y."/>
            <person name="Uchiyama I."/>
            <person name="Ito T."/>
            <person name="Fujiyama A."/>
            <person name="Inagaki F."/>
            <person name="Takami H."/>
        </authorList>
    </citation>
    <scope>NUCLEOTIDE SEQUENCE</scope>
    <source>
        <strain evidence="1">Expedition CK06-06</strain>
    </source>
</reference>
<gene>
    <name evidence="1" type="ORF">S01H4_36997</name>
</gene>
<dbReference type="EMBL" id="BART01019830">
    <property type="protein sequence ID" value="GAG96764.1"/>
    <property type="molecule type" value="Genomic_DNA"/>
</dbReference>
<dbReference type="AlphaFoldDB" id="X1BLF8"/>
<evidence type="ECO:0000313" key="1">
    <source>
        <dbReference type="EMBL" id="GAG96764.1"/>
    </source>
</evidence>
<sequence>MNKVKLVLISQPKEIIPEGADRTNRTVTGVVYKVV</sequence>
<proteinExistence type="predicted"/>
<feature type="non-terminal residue" evidence="1">
    <location>
        <position position="35"/>
    </location>
</feature>